<name>A0A8K0C540_IGNLU</name>
<gene>
    <name evidence="2" type="ORF">ILUMI_25753</name>
</gene>
<accession>A0A8K0C540</accession>
<sequence>MESLLRVDTSSTFPGSPTNSFLADEVASTCPLLTPSPPTNALVNPLPDPEESNFLSAEELATKLHHVHDDNTDNTGGDSASASSSSSALAEPACTQLLTGHNHYLHITKDEETAAQVNYAFLCIL</sequence>
<comment type="caution">
    <text evidence="2">The sequence shown here is derived from an EMBL/GenBank/DDBJ whole genome shotgun (WGS) entry which is preliminary data.</text>
</comment>
<dbReference type="EMBL" id="VTPC01090970">
    <property type="protein sequence ID" value="KAF2880419.1"/>
    <property type="molecule type" value="Genomic_DNA"/>
</dbReference>
<feature type="region of interest" description="Disordered" evidence="1">
    <location>
        <begin position="65"/>
        <end position="88"/>
    </location>
</feature>
<evidence type="ECO:0000256" key="1">
    <source>
        <dbReference type="SAM" id="MobiDB-lite"/>
    </source>
</evidence>
<evidence type="ECO:0000313" key="3">
    <source>
        <dbReference type="Proteomes" id="UP000801492"/>
    </source>
</evidence>
<dbReference type="OrthoDB" id="1740265at2759"/>
<organism evidence="2 3">
    <name type="scientific">Ignelater luminosus</name>
    <name type="common">Cucubano</name>
    <name type="synonym">Pyrophorus luminosus</name>
    <dbReference type="NCBI Taxonomy" id="2038154"/>
    <lineage>
        <taxon>Eukaryota</taxon>
        <taxon>Metazoa</taxon>
        <taxon>Ecdysozoa</taxon>
        <taxon>Arthropoda</taxon>
        <taxon>Hexapoda</taxon>
        <taxon>Insecta</taxon>
        <taxon>Pterygota</taxon>
        <taxon>Neoptera</taxon>
        <taxon>Endopterygota</taxon>
        <taxon>Coleoptera</taxon>
        <taxon>Polyphaga</taxon>
        <taxon>Elateriformia</taxon>
        <taxon>Elateroidea</taxon>
        <taxon>Elateridae</taxon>
        <taxon>Agrypninae</taxon>
        <taxon>Pyrophorini</taxon>
        <taxon>Ignelater</taxon>
    </lineage>
</organism>
<dbReference type="AlphaFoldDB" id="A0A8K0C540"/>
<keyword evidence="3" id="KW-1185">Reference proteome</keyword>
<proteinExistence type="predicted"/>
<reference evidence="2" key="1">
    <citation type="submission" date="2019-08" db="EMBL/GenBank/DDBJ databases">
        <title>The genome of the North American firefly Photinus pyralis.</title>
        <authorList>
            <consortium name="Photinus pyralis genome working group"/>
            <person name="Fallon T.R."/>
            <person name="Sander Lower S.E."/>
            <person name="Weng J.-K."/>
        </authorList>
    </citation>
    <scope>NUCLEOTIDE SEQUENCE</scope>
    <source>
        <strain evidence="2">TRF0915ILg1</strain>
        <tissue evidence="2">Whole body</tissue>
    </source>
</reference>
<dbReference type="Proteomes" id="UP000801492">
    <property type="component" value="Unassembled WGS sequence"/>
</dbReference>
<protein>
    <submittedName>
        <fullName evidence="2">Uncharacterized protein</fullName>
    </submittedName>
</protein>
<feature type="compositionally biased region" description="Low complexity" evidence="1">
    <location>
        <begin position="79"/>
        <end position="88"/>
    </location>
</feature>
<evidence type="ECO:0000313" key="2">
    <source>
        <dbReference type="EMBL" id="KAF2880419.1"/>
    </source>
</evidence>